<dbReference type="InterPro" id="IPR000866">
    <property type="entry name" value="AhpC/TSA"/>
</dbReference>
<dbReference type="GO" id="GO:0030313">
    <property type="term" value="C:cell envelope"/>
    <property type="evidence" value="ECO:0007669"/>
    <property type="project" value="UniProtKB-SubCell"/>
</dbReference>
<organism evidence="6 7">
    <name type="scientific">Pedobacter frigoris</name>
    <dbReference type="NCBI Taxonomy" id="2571272"/>
    <lineage>
        <taxon>Bacteria</taxon>
        <taxon>Pseudomonadati</taxon>
        <taxon>Bacteroidota</taxon>
        <taxon>Sphingobacteriia</taxon>
        <taxon>Sphingobacteriales</taxon>
        <taxon>Sphingobacteriaceae</taxon>
        <taxon>Pedobacter</taxon>
    </lineage>
</organism>
<dbReference type="InterPro" id="IPR050553">
    <property type="entry name" value="Thioredoxin_ResA/DsbE_sf"/>
</dbReference>
<dbReference type="InterPro" id="IPR036249">
    <property type="entry name" value="Thioredoxin-like_sf"/>
</dbReference>
<dbReference type="InterPro" id="IPR013766">
    <property type="entry name" value="Thioredoxin_domain"/>
</dbReference>
<dbReference type="OrthoDB" id="793244at2"/>
<keyword evidence="4" id="KW-0676">Redox-active center</keyword>
<feature type="domain" description="Thioredoxin" evidence="5">
    <location>
        <begin position="27"/>
        <end position="175"/>
    </location>
</feature>
<name>A0A4U1CGI4_9SPHI</name>
<comment type="caution">
    <text evidence="6">The sequence shown here is derived from an EMBL/GenBank/DDBJ whole genome shotgun (WGS) entry which is preliminary data.</text>
</comment>
<proteinExistence type="predicted"/>
<evidence type="ECO:0000313" key="7">
    <source>
        <dbReference type="Proteomes" id="UP000307244"/>
    </source>
</evidence>
<comment type="subcellular location">
    <subcellularLocation>
        <location evidence="1">Cell envelope</location>
    </subcellularLocation>
</comment>
<dbReference type="CDD" id="cd02966">
    <property type="entry name" value="TlpA_like_family"/>
    <property type="match status" value="1"/>
</dbReference>
<dbReference type="PANTHER" id="PTHR42852">
    <property type="entry name" value="THIOL:DISULFIDE INTERCHANGE PROTEIN DSBE"/>
    <property type="match status" value="1"/>
</dbReference>
<accession>A0A4U1CGI4</accession>
<dbReference type="Proteomes" id="UP000307244">
    <property type="component" value="Unassembled WGS sequence"/>
</dbReference>
<dbReference type="Pfam" id="PF00578">
    <property type="entry name" value="AhpC-TSA"/>
    <property type="match status" value="1"/>
</dbReference>
<evidence type="ECO:0000259" key="5">
    <source>
        <dbReference type="PROSITE" id="PS51352"/>
    </source>
</evidence>
<dbReference type="Gene3D" id="3.40.30.10">
    <property type="entry name" value="Glutaredoxin"/>
    <property type="match status" value="1"/>
</dbReference>
<dbReference type="GO" id="GO:0016491">
    <property type="term" value="F:oxidoreductase activity"/>
    <property type="evidence" value="ECO:0007669"/>
    <property type="project" value="InterPro"/>
</dbReference>
<dbReference type="SUPFAM" id="SSF52833">
    <property type="entry name" value="Thioredoxin-like"/>
    <property type="match status" value="1"/>
</dbReference>
<dbReference type="PROSITE" id="PS51352">
    <property type="entry name" value="THIOREDOXIN_2"/>
    <property type="match status" value="1"/>
</dbReference>
<dbReference type="EMBL" id="SWBQ01000005">
    <property type="protein sequence ID" value="TKC04216.1"/>
    <property type="molecule type" value="Genomic_DNA"/>
</dbReference>
<evidence type="ECO:0000256" key="1">
    <source>
        <dbReference type="ARBA" id="ARBA00004196"/>
    </source>
</evidence>
<evidence type="ECO:0000313" key="6">
    <source>
        <dbReference type="EMBL" id="TKC04216.1"/>
    </source>
</evidence>
<dbReference type="PANTHER" id="PTHR42852:SF6">
    <property type="entry name" value="THIOL:DISULFIDE INTERCHANGE PROTEIN DSBE"/>
    <property type="match status" value="1"/>
</dbReference>
<protein>
    <submittedName>
        <fullName evidence="6">TlpA family protein disulfide reductase</fullName>
    </submittedName>
</protein>
<sequence>MKHTLKLLIVTIFYISVTSLSYAQGGIKIGESFPDYTFLDTDHFKQKTFSTKDFRGKWLVLDYWSVWCGTCISSMPKMSKMQSELQDQVQIVMVGKFYNNRTSDDLKATKKLFEKVRKEKNLNLTVAYDTILSKTLNVGGMPDIFVIDPNGILRARVGGDFNLSVLKQIMNGNSEELLNVMNIKGKEEFDKKFKNRSERQNNILRNDLDYPLLSPMNDTSKAKYLYRSIILPHSKEFLNGGRTEGNGRLEFINWPLVELYRLAYFGRHYWHMQTWKQDNDPAALSLHNEYWLDPILAITDSSKFISQYKLDNLYTYSLWYPKIYQKDIYDPQPWLIRNRPDLMKNMQDALKVAFGYNVSIEQRRKPYYRLVAHNDIRDKIQTKGGETKRISLGRYKGINIQNSPISILIEYFFGVPGFNIRMPFVDETNIDYNIDIELQGGNLEEIRRSLRKNGLDLVEGEKDMKVLVISDAGSKKFD</sequence>
<evidence type="ECO:0000256" key="2">
    <source>
        <dbReference type="ARBA" id="ARBA00022748"/>
    </source>
</evidence>
<keyword evidence="2" id="KW-0201">Cytochrome c-type biogenesis</keyword>
<gene>
    <name evidence="6" type="ORF">FA047_16590</name>
</gene>
<keyword evidence="3" id="KW-1015">Disulfide bond</keyword>
<dbReference type="GO" id="GO:0017004">
    <property type="term" value="P:cytochrome complex assembly"/>
    <property type="evidence" value="ECO:0007669"/>
    <property type="project" value="UniProtKB-KW"/>
</dbReference>
<dbReference type="AlphaFoldDB" id="A0A4U1CGI4"/>
<keyword evidence="7" id="KW-1185">Reference proteome</keyword>
<reference evidence="6 7" key="1">
    <citation type="submission" date="2019-04" db="EMBL/GenBank/DDBJ databases">
        <title>Pedobacter sp. RP-3-15 sp. nov., isolated from Arctic soil.</title>
        <authorList>
            <person name="Dahal R.H."/>
            <person name="Kim D.-U."/>
        </authorList>
    </citation>
    <scope>NUCLEOTIDE SEQUENCE [LARGE SCALE GENOMIC DNA]</scope>
    <source>
        <strain evidence="6 7">RP-3-15</strain>
    </source>
</reference>
<evidence type="ECO:0000256" key="4">
    <source>
        <dbReference type="ARBA" id="ARBA00023284"/>
    </source>
</evidence>
<dbReference type="GO" id="GO:0016209">
    <property type="term" value="F:antioxidant activity"/>
    <property type="evidence" value="ECO:0007669"/>
    <property type="project" value="InterPro"/>
</dbReference>
<evidence type="ECO:0000256" key="3">
    <source>
        <dbReference type="ARBA" id="ARBA00023157"/>
    </source>
</evidence>
<dbReference type="RefSeq" id="WP_136837209.1">
    <property type="nucleotide sequence ID" value="NZ_SWBQ01000005.1"/>
</dbReference>